<dbReference type="Gene3D" id="3.10.180.10">
    <property type="entry name" value="2,3-Dihydroxybiphenyl 1,2-Dioxygenase, domain 1"/>
    <property type="match status" value="1"/>
</dbReference>
<reference evidence="2" key="1">
    <citation type="submission" date="2021-03" db="EMBL/GenBank/DDBJ databases">
        <title>Whole genome shotgun sequence of Actinoplanes auranticolor NBRC 12245.</title>
        <authorList>
            <person name="Komaki H."/>
            <person name="Tamura T."/>
        </authorList>
    </citation>
    <scope>NUCLEOTIDE SEQUENCE</scope>
    <source>
        <strain evidence="2">NBRC 12245</strain>
    </source>
</reference>
<accession>A0A919S9B2</accession>
<evidence type="ECO:0000313" key="3">
    <source>
        <dbReference type="Proteomes" id="UP000681340"/>
    </source>
</evidence>
<feature type="domain" description="VOC" evidence="1">
    <location>
        <begin position="24"/>
        <end position="163"/>
    </location>
</feature>
<protein>
    <recommendedName>
        <fullName evidence="1">VOC domain-containing protein</fullName>
    </recommendedName>
</protein>
<dbReference type="AlphaFoldDB" id="A0A919S9B2"/>
<dbReference type="PROSITE" id="PS51819">
    <property type="entry name" value="VOC"/>
    <property type="match status" value="1"/>
</dbReference>
<dbReference type="InterPro" id="IPR029068">
    <property type="entry name" value="Glyas_Bleomycin-R_OHBP_Dase"/>
</dbReference>
<dbReference type="SUPFAM" id="SSF54593">
    <property type="entry name" value="Glyoxalase/Bleomycin resistance protein/Dihydroxybiphenyl dioxygenase"/>
    <property type="match status" value="1"/>
</dbReference>
<dbReference type="EMBL" id="BOQL01000021">
    <property type="protein sequence ID" value="GIM67140.1"/>
    <property type="molecule type" value="Genomic_DNA"/>
</dbReference>
<sequence length="171" mass="17496">MTSSTHTSGASQTTGSTGSTVAFRLEVAVLPVTDAARARDFYLGLGWRLDADIDPGGGYHAVQVTPPGSNASIILGTGVTTARPGAGGGLLLAVDDIEVARAQLVSQGVAVSEIFHAAGGSLGGGFVADPASRASGPDPERRSYASYATFDDPDGNRWLLQEITQRLPGRV</sequence>
<proteinExistence type="predicted"/>
<gene>
    <name evidence="2" type="ORF">Aau02nite_26060</name>
</gene>
<dbReference type="Proteomes" id="UP000681340">
    <property type="component" value="Unassembled WGS sequence"/>
</dbReference>
<dbReference type="RefSeq" id="WP_246595092.1">
    <property type="nucleotide sequence ID" value="NZ_BAABEA010000019.1"/>
</dbReference>
<comment type="caution">
    <text evidence="2">The sequence shown here is derived from an EMBL/GenBank/DDBJ whole genome shotgun (WGS) entry which is preliminary data.</text>
</comment>
<dbReference type="InterPro" id="IPR037523">
    <property type="entry name" value="VOC_core"/>
</dbReference>
<dbReference type="Pfam" id="PF00903">
    <property type="entry name" value="Glyoxalase"/>
    <property type="match status" value="1"/>
</dbReference>
<keyword evidence="3" id="KW-1185">Reference proteome</keyword>
<organism evidence="2 3">
    <name type="scientific">Actinoplanes auranticolor</name>
    <dbReference type="NCBI Taxonomy" id="47988"/>
    <lineage>
        <taxon>Bacteria</taxon>
        <taxon>Bacillati</taxon>
        <taxon>Actinomycetota</taxon>
        <taxon>Actinomycetes</taxon>
        <taxon>Micromonosporales</taxon>
        <taxon>Micromonosporaceae</taxon>
        <taxon>Actinoplanes</taxon>
    </lineage>
</organism>
<name>A0A919S9B2_9ACTN</name>
<evidence type="ECO:0000313" key="2">
    <source>
        <dbReference type="EMBL" id="GIM67140.1"/>
    </source>
</evidence>
<evidence type="ECO:0000259" key="1">
    <source>
        <dbReference type="PROSITE" id="PS51819"/>
    </source>
</evidence>
<dbReference type="InterPro" id="IPR004360">
    <property type="entry name" value="Glyas_Fos-R_dOase_dom"/>
</dbReference>